<dbReference type="Pfam" id="PF00383">
    <property type="entry name" value="dCMP_cyt_deam_1"/>
    <property type="match status" value="1"/>
</dbReference>
<organism evidence="3 4">
    <name type="scientific">Saccharomycopsis crataegensis</name>
    <dbReference type="NCBI Taxonomy" id="43959"/>
    <lineage>
        <taxon>Eukaryota</taxon>
        <taxon>Fungi</taxon>
        <taxon>Dikarya</taxon>
        <taxon>Ascomycota</taxon>
        <taxon>Saccharomycotina</taxon>
        <taxon>Saccharomycetes</taxon>
        <taxon>Saccharomycopsidaceae</taxon>
        <taxon>Saccharomycopsis</taxon>
    </lineage>
</organism>
<dbReference type="Proteomes" id="UP001360560">
    <property type="component" value="Unassembled WGS sequence"/>
</dbReference>
<dbReference type="PANTHER" id="PTHR11079:SF149">
    <property type="entry name" value="TRNA-SPECIFIC ADENOSINE DEAMINASE 2"/>
    <property type="match status" value="1"/>
</dbReference>
<dbReference type="EMBL" id="BTFZ01000003">
    <property type="protein sequence ID" value="GMM34567.1"/>
    <property type="molecule type" value="Genomic_DNA"/>
</dbReference>
<feature type="domain" description="CMP/dCMP-type deaminase" evidence="2">
    <location>
        <begin position="7"/>
        <end position="134"/>
    </location>
</feature>
<dbReference type="GO" id="GO:0005634">
    <property type="term" value="C:nucleus"/>
    <property type="evidence" value="ECO:0007669"/>
    <property type="project" value="TreeGrafter"/>
</dbReference>
<accession>A0AAV5QJ07</accession>
<evidence type="ECO:0000313" key="4">
    <source>
        <dbReference type="Proteomes" id="UP001360560"/>
    </source>
</evidence>
<name>A0AAV5QJ07_9ASCO</name>
<dbReference type="PANTHER" id="PTHR11079">
    <property type="entry name" value="CYTOSINE DEAMINASE FAMILY MEMBER"/>
    <property type="match status" value="1"/>
</dbReference>
<dbReference type="InterPro" id="IPR002125">
    <property type="entry name" value="CMP_dCMP_dom"/>
</dbReference>
<gene>
    <name evidence="3" type="ORF">DASC09_018920</name>
</gene>
<comment type="caution">
    <text evidence="3">The sequence shown here is derived from an EMBL/GenBank/DDBJ whole genome shotgun (WGS) entry which is preliminary data.</text>
</comment>
<evidence type="ECO:0000259" key="2">
    <source>
        <dbReference type="PROSITE" id="PS51747"/>
    </source>
</evidence>
<evidence type="ECO:0000256" key="1">
    <source>
        <dbReference type="ARBA" id="ARBA00022801"/>
    </source>
</evidence>
<keyword evidence="4" id="KW-1185">Reference proteome</keyword>
<protein>
    <submittedName>
        <fullName evidence="3">tRNA(Adenine34) deaminase</fullName>
    </submittedName>
</protein>
<dbReference type="GO" id="GO:0005737">
    <property type="term" value="C:cytoplasm"/>
    <property type="evidence" value="ECO:0007669"/>
    <property type="project" value="TreeGrafter"/>
</dbReference>
<sequence length="296" mass="34243">MTNETLETHFKFMRMALDQAEAAHRAREVPVGCLFVYNNTEVVSTGSNLTNDTLSGIRHAELVGIDEILERFNLTSSENKYDAERQHKIYELFSKIDLYVTIEPCVMCGSALRQIGINRVFFGAANDRFGGNGSIFTINHDDLGIEHVSGNNSCFDKTYESYPDFGREEAIILLRKFYVGQNKKAPNPQTKEEDSRLLRFDQFPLMKYSKYITKKEFLKMYGESNVHRWIRSESGEDLTEAEGMFIENWIDPLMPLKKEVKLEMDEWQRKIQEGVINENRDHDRGNDVKRIKISGD</sequence>
<dbReference type="CDD" id="cd01285">
    <property type="entry name" value="nucleoside_deaminase"/>
    <property type="match status" value="1"/>
</dbReference>
<dbReference type="Gene3D" id="3.40.140.10">
    <property type="entry name" value="Cytidine Deaminase, domain 2"/>
    <property type="match status" value="1"/>
</dbReference>
<dbReference type="InterPro" id="IPR016193">
    <property type="entry name" value="Cytidine_deaminase-like"/>
</dbReference>
<dbReference type="GeneID" id="90072546"/>
<proteinExistence type="predicted"/>
<dbReference type="PROSITE" id="PS51747">
    <property type="entry name" value="CYT_DCMP_DEAMINASES_2"/>
    <property type="match status" value="1"/>
</dbReference>
<reference evidence="3 4" key="1">
    <citation type="journal article" date="2023" name="Elife">
        <title>Identification of key yeast species and microbe-microbe interactions impacting larval growth of Drosophila in the wild.</title>
        <authorList>
            <person name="Mure A."/>
            <person name="Sugiura Y."/>
            <person name="Maeda R."/>
            <person name="Honda K."/>
            <person name="Sakurai N."/>
            <person name="Takahashi Y."/>
            <person name="Watada M."/>
            <person name="Katoh T."/>
            <person name="Gotoh A."/>
            <person name="Gotoh Y."/>
            <person name="Taniguchi I."/>
            <person name="Nakamura K."/>
            <person name="Hayashi T."/>
            <person name="Katayama T."/>
            <person name="Uemura T."/>
            <person name="Hattori Y."/>
        </authorList>
    </citation>
    <scope>NUCLEOTIDE SEQUENCE [LARGE SCALE GENOMIC DNA]</scope>
    <source>
        <strain evidence="3 4">SC-9</strain>
    </source>
</reference>
<keyword evidence="1" id="KW-0378">Hydrolase</keyword>
<dbReference type="GO" id="GO:0052717">
    <property type="term" value="F:tRNA-specific adenosine-34 deaminase activity"/>
    <property type="evidence" value="ECO:0007669"/>
    <property type="project" value="TreeGrafter"/>
</dbReference>
<dbReference type="GO" id="GO:0002100">
    <property type="term" value="P:tRNA wobble adenosine to inosine editing"/>
    <property type="evidence" value="ECO:0007669"/>
    <property type="project" value="TreeGrafter"/>
</dbReference>
<dbReference type="SUPFAM" id="SSF53927">
    <property type="entry name" value="Cytidine deaminase-like"/>
    <property type="match status" value="1"/>
</dbReference>
<evidence type="ECO:0000313" key="3">
    <source>
        <dbReference type="EMBL" id="GMM34567.1"/>
    </source>
</evidence>
<dbReference type="AlphaFoldDB" id="A0AAV5QJ07"/>
<dbReference type="RefSeq" id="XP_064851567.1">
    <property type="nucleotide sequence ID" value="XM_064995495.1"/>
</dbReference>